<protein>
    <recommendedName>
        <fullName evidence="2">HNH nuclease domain-containing protein</fullName>
    </recommendedName>
</protein>
<name>A0A0F9D2D1_9ZZZZ</name>
<comment type="caution">
    <text evidence="1">The sequence shown here is derived from an EMBL/GenBank/DDBJ whole genome shotgun (WGS) entry which is preliminary data.</text>
</comment>
<dbReference type="AlphaFoldDB" id="A0A0F9D2D1"/>
<sequence length="157" mass="18545">MKTHGLSQTKGKRTRLYRIWNQMRQRCLNKNDSAYDRYGGRGITICSSWSDYYFFHTWAVHNGYKNNLEIDRIDNNGEYSPSNCHWVKPLLQARNKRNNHTLTLHGKTACLAEWSDLTGIKYSTLRSRIRLGWSTFNALTMPVRAMERKKLCQQRLN</sequence>
<reference evidence="1" key="1">
    <citation type="journal article" date="2015" name="Nature">
        <title>Complex archaea that bridge the gap between prokaryotes and eukaryotes.</title>
        <authorList>
            <person name="Spang A."/>
            <person name="Saw J.H."/>
            <person name="Jorgensen S.L."/>
            <person name="Zaremba-Niedzwiedzka K."/>
            <person name="Martijn J."/>
            <person name="Lind A.E."/>
            <person name="van Eijk R."/>
            <person name="Schleper C."/>
            <person name="Guy L."/>
            <person name="Ettema T.J."/>
        </authorList>
    </citation>
    <scope>NUCLEOTIDE SEQUENCE</scope>
</reference>
<accession>A0A0F9D2D1</accession>
<gene>
    <name evidence="1" type="ORF">LCGC14_2330850</name>
</gene>
<proteinExistence type="predicted"/>
<organism evidence="1">
    <name type="scientific">marine sediment metagenome</name>
    <dbReference type="NCBI Taxonomy" id="412755"/>
    <lineage>
        <taxon>unclassified sequences</taxon>
        <taxon>metagenomes</taxon>
        <taxon>ecological metagenomes</taxon>
    </lineage>
</organism>
<evidence type="ECO:0008006" key="2">
    <source>
        <dbReference type="Google" id="ProtNLM"/>
    </source>
</evidence>
<evidence type="ECO:0000313" key="1">
    <source>
        <dbReference type="EMBL" id="KKL47906.1"/>
    </source>
</evidence>
<dbReference type="EMBL" id="LAZR01033500">
    <property type="protein sequence ID" value="KKL47906.1"/>
    <property type="molecule type" value="Genomic_DNA"/>
</dbReference>